<dbReference type="SUPFAM" id="SSF56672">
    <property type="entry name" value="DNA/RNA polymerases"/>
    <property type="match status" value="1"/>
</dbReference>
<dbReference type="Gene3D" id="3.30.70.270">
    <property type="match status" value="2"/>
</dbReference>
<dbReference type="PANTHER" id="PTHR33064">
    <property type="entry name" value="POL PROTEIN"/>
    <property type="match status" value="1"/>
</dbReference>
<dbReference type="AlphaFoldDB" id="A0A371GVB9"/>
<evidence type="ECO:0000313" key="2">
    <source>
        <dbReference type="EMBL" id="RDX94500.1"/>
    </source>
</evidence>
<gene>
    <name evidence="2" type="primary">pol</name>
    <name evidence="2" type="ORF">CR513_23110</name>
</gene>
<evidence type="ECO:0000259" key="1">
    <source>
        <dbReference type="Pfam" id="PF00078"/>
    </source>
</evidence>
<dbReference type="Proteomes" id="UP000257109">
    <property type="component" value="Unassembled WGS sequence"/>
</dbReference>
<dbReference type="Gene3D" id="3.10.10.10">
    <property type="entry name" value="HIV Type 1 Reverse Transcriptase, subunit A, domain 1"/>
    <property type="match status" value="1"/>
</dbReference>
<dbReference type="InterPro" id="IPR043502">
    <property type="entry name" value="DNA/RNA_pol_sf"/>
</dbReference>
<evidence type="ECO:0000313" key="3">
    <source>
        <dbReference type="Proteomes" id="UP000257109"/>
    </source>
</evidence>
<dbReference type="EMBL" id="QJKJ01004360">
    <property type="protein sequence ID" value="RDX94500.1"/>
    <property type="molecule type" value="Genomic_DNA"/>
</dbReference>
<protein>
    <submittedName>
        <fullName evidence="2">Retrovirus-related Pol polyprotein from transposon 17.6</fullName>
    </submittedName>
</protein>
<dbReference type="Pfam" id="PF00078">
    <property type="entry name" value="RVT_1"/>
    <property type="match status" value="1"/>
</dbReference>
<dbReference type="InterPro" id="IPR000477">
    <property type="entry name" value="RT_dom"/>
</dbReference>
<sequence length="252" mass="28810">MASRASKFKQMAYLGAVSDDNSHFQVLLEVKDDKRNLTITVACQPSWNKPLEGWDDCHEESARRDDVDSDSEQLAKKLAGKSHYCFLDGFFGYMQIHIALVDQHKTTFTCPFGTFAYTWMPFGLCNASSTFHRCMISIFSDLLEDCMEFFMDDFTMYAELFDACLENLSRGIVLGHLVSSRGIEVDKAKVDIIASLPNPASVQEVRSFLRHAGFYRRSIKNFNKITLPLSKLLKKDVDFIFDQPYMEALQEL</sequence>
<keyword evidence="3" id="KW-1185">Reference proteome</keyword>
<organism evidence="2 3">
    <name type="scientific">Mucuna pruriens</name>
    <name type="common">Velvet bean</name>
    <name type="synonym">Dolichos pruriens</name>
    <dbReference type="NCBI Taxonomy" id="157652"/>
    <lineage>
        <taxon>Eukaryota</taxon>
        <taxon>Viridiplantae</taxon>
        <taxon>Streptophyta</taxon>
        <taxon>Embryophyta</taxon>
        <taxon>Tracheophyta</taxon>
        <taxon>Spermatophyta</taxon>
        <taxon>Magnoliopsida</taxon>
        <taxon>eudicotyledons</taxon>
        <taxon>Gunneridae</taxon>
        <taxon>Pentapetalae</taxon>
        <taxon>rosids</taxon>
        <taxon>fabids</taxon>
        <taxon>Fabales</taxon>
        <taxon>Fabaceae</taxon>
        <taxon>Papilionoideae</taxon>
        <taxon>50 kb inversion clade</taxon>
        <taxon>NPAAA clade</taxon>
        <taxon>indigoferoid/millettioid clade</taxon>
        <taxon>Phaseoleae</taxon>
        <taxon>Mucuna</taxon>
    </lineage>
</organism>
<accession>A0A371GVB9</accession>
<dbReference type="PANTHER" id="PTHR33064:SF39">
    <property type="match status" value="1"/>
</dbReference>
<feature type="non-terminal residue" evidence="2">
    <location>
        <position position="1"/>
    </location>
</feature>
<dbReference type="OrthoDB" id="10055717at2759"/>
<proteinExistence type="predicted"/>
<dbReference type="InterPro" id="IPR043128">
    <property type="entry name" value="Rev_trsase/Diguanyl_cyclase"/>
</dbReference>
<name>A0A371GVB9_MUCPR</name>
<dbReference type="InterPro" id="IPR051320">
    <property type="entry name" value="Viral_Replic_Matur_Polypro"/>
</dbReference>
<dbReference type="CDD" id="cd01647">
    <property type="entry name" value="RT_LTR"/>
    <property type="match status" value="1"/>
</dbReference>
<comment type="caution">
    <text evidence="2">The sequence shown here is derived from an EMBL/GenBank/DDBJ whole genome shotgun (WGS) entry which is preliminary data.</text>
</comment>
<reference evidence="2" key="1">
    <citation type="submission" date="2018-05" db="EMBL/GenBank/DDBJ databases">
        <title>Draft genome of Mucuna pruriens seed.</title>
        <authorList>
            <person name="Nnadi N.E."/>
            <person name="Vos R."/>
            <person name="Hasami M.H."/>
            <person name="Devisetty U.K."/>
            <person name="Aguiy J.C."/>
        </authorList>
    </citation>
    <scope>NUCLEOTIDE SEQUENCE [LARGE SCALE GENOMIC DNA]</scope>
    <source>
        <strain evidence="2">JCA_2017</strain>
    </source>
</reference>
<feature type="domain" description="Reverse transcriptase" evidence="1">
    <location>
        <begin position="72"/>
        <end position="193"/>
    </location>
</feature>